<dbReference type="InterPro" id="IPR001623">
    <property type="entry name" value="DnaJ_domain"/>
</dbReference>
<dbReference type="AlphaFoldDB" id="A0A1L3GKV0"/>
<proteinExistence type="predicted"/>
<dbReference type="SUPFAM" id="SSF46565">
    <property type="entry name" value="Chaperone J-domain"/>
    <property type="match status" value="1"/>
</dbReference>
<dbReference type="SUPFAM" id="SSF160246">
    <property type="entry name" value="EspE N-terminal domain-like"/>
    <property type="match status" value="1"/>
</dbReference>
<feature type="compositionally biased region" description="Polar residues" evidence="1">
    <location>
        <begin position="94"/>
        <end position="107"/>
    </location>
</feature>
<gene>
    <name evidence="2" type="ORF">A7E78_00820</name>
</gene>
<accession>A0A1L3GKV0</accession>
<dbReference type="RefSeq" id="WP_072282490.1">
    <property type="nucleotide sequence ID" value="NZ_CP015519.1"/>
</dbReference>
<dbReference type="InterPro" id="IPR037257">
    <property type="entry name" value="T2SS_E_N_sf"/>
</dbReference>
<dbReference type="Proteomes" id="UP000182517">
    <property type="component" value="Chromosome"/>
</dbReference>
<sequence length="275" mass="31845">MSAILSETEIFKACRTLFGAEVDLSLDFLSYLQPSGVKVAYRQKVKETHPDTFVGDAAQKRRQTGLFQEVAAAYELIGHFFKQRERGVALVGRSYSSPRPTQPQSTKPPGGFRSSRPTQERPQARRPSGWGASPRQSHLYCGKLPGRTLEFGLFLYYQRLIDYRQLVEALVWQRRQRPNLGDIAQRWGWLTEQEIRAILNSRGHLRRFGEKAVHLQYLSERQLQTLLYYQRSQQQRLGEFFIEKKILTAADIERLVLEQQAHNQKIAAELLRANR</sequence>
<dbReference type="Gene3D" id="1.10.287.110">
    <property type="entry name" value="DnaJ domain"/>
    <property type="match status" value="1"/>
</dbReference>
<keyword evidence="3" id="KW-1185">Reference proteome</keyword>
<dbReference type="KEGG" id="pef:A7E78_00820"/>
<evidence type="ECO:0000256" key="1">
    <source>
        <dbReference type="SAM" id="MobiDB-lite"/>
    </source>
</evidence>
<organism evidence="2 3">
    <name type="scientific">Syntrophotalea acetylenivorans</name>
    <dbReference type="NCBI Taxonomy" id="1842532"/>
    <lineage>
        <taxon>Bacteria</taxon>
        <taxon>Pseudomonadati</taxon>
        <taxon>Thermodesulfobacteriota</taxon>
        <taxon>Desulfuromonadia</taxon>
        <taxon>Desulfuromonadales</taxon>
        <taxon>Syntrophotaleaceae</taxon>
        <taxon>Syntrophotalea</taxon>
    </lineage>
</organism>
<evidence type="ECO:0000313" key="2">
    <source>
        <dbReference type="EMBL" id="APG26530.1"/>
    </source>
</evidence>
<name>A0A1L3GKV0_9BACT</name>
<evidence type="ECO:0008006" key="4">
    <source>
        <dbReference type="Google" id="ProtNLM"/>
    </source>
</evidence>
<dbReference type="OrthoDB" id="5432239at2"/>
<reference evidence="2 3" key="1">
    <citation type="journal article" date="2017" name="Genome Announc.">
        <title>Complete Genome Sequences of Two Acetylene-Fermenting Pelobacter acetylenicus Strains.</title>
        <authorList>
            <person name="Sutton J.M."/>
            <person name="Baesman S.M."/>
            <person name="Fierst J.L."/>
            <person name="Poret-Peterson A.T."/>
            <person name="Oremland R.S."/>
            <person name="Dunlap D.S."/>
            <person name="Akob D.M."/>
        </authorList>
    </citation>
    <scope>NUCLEOTIDE SEQUENCE [LARGE SCALE GENOMIC DNA]</scope>
    <source>
        <strain evidence="2 3">SFB93</strain>
    </source>
</reference>
<dbReference type="CDD" id="cd06257">
    <property type="entry name" value="DnaJ"/>
    <property type="match status" value="1"/>
</dbReference>
<dbReference type="InterPro" id="IPR036869">
    <property type="entry name" value="J_dom_sf"/>
</dbReference>
<evidence type="ECO:0000313" key="3">
    <source>
        <dbReference type="Proteomes" id="UP000182517"/>
    </source>
</evidence>
<dbReference type="EMBL" id="CP015519">
    <property type="protein sequence ID" value="APG26530.1"/>
    <property type="molecule type" value="Genomic_DNA"/>
</dbReference>
<dbReference type="STRING" id="1842532.A7E78_00820"/>
<protein>
    <recommendedName>
        <fullName evidence="4">J domain-containing protein</fullName>
    </recommendedName>
</protein>
<feature type="region of interest" description="Disordered" evidence="1">
    <location>
        <begin position="93"/>
        <end position="135"/>
    </location>
</feature>